<dbReference type="PROSITE" id="PS51843">
    <property type="entry name" value="NR_LBD"/>
    <property type="match status" value="1"/>
</dbReference>
<dbReference type="GO" id="GO:0140359">
    <property type="term" value="F:ABC-type transporter activity"/>
    <property type="evidence" value="ECO:0007669"/>
    <property type="project" value="InterPro"/>
</dbReference>
<dbReference type="GO" id="GO:0016887">
    <property type="term" value="F:ATP hydrolysis activity"/>
    <property type="evidence" value="ECO:0007669"/>
    <property type="project" value="InterPro"/>
</dbReference>
<dbReference type="Proteomes" id="UP000005239">
    <property type="component" value="Unassembled WGS sequence"/>
</dbReference>
<keyword evidence="12" id="KW-0804">Transcription</keyword>
<evidence type="ECO:0000256" key="8">
    <source>
        <dbReference type="ARBA" id="ARBA00022989"/>
    </source>
</evidence>
<dbReference type="GO" id="GO:0042626">
    <property type="term" value="F:ATPase-coupled transmembrane transporter activity"/>
    <property type="evidence" value="ECO:0000318"/>
    <property type="project" value="GO_Central"/>
</dbReference>
<keyword evidence="9" id="KW-0805">Transcription regulation</keyword>
<dbReference type="PROSITE" id="PS50893">
    <property type="entry name" value="ABC_TRANSPORTER_2"/>
    <property type="match status" value="2"/>
</dbReference>
<keyword evidence="14" id="KW-0539">Nucleus</keyword>
<evidence type="ECO:0000256" key="5">
    <source>
        <dbReference type="ARBA" id="ARBA00022771"/>
    </source>
</evidence>
<dbReference type="CDD" id="cd03263">
    <property type="entry name" value="ABC_subfamily_A"/>
    <property type="match status" value="2"/>
</dbReference>
<dbReference type="Pfam" id="PF12698">
    <property type="entry name" value="ABC2_membrane_3"/>
    <property type="match status" value="2"/>
</dbReference>
<dbReference type="SUPFAM" id="SSF48508">
    <property type="entry name" value="Nuclear receptor ligand-binding domain"/>
    <property type="match status" value="1"/>
</dbReference>
<keyword evidence="7" id="KW-0067">ATP-binding</keyword>
<dbReference type="Gene3D" id="1.10.565.10">
    <property type="entry name" value="Retinoid X Receptor"/>
    <property type="match status" value="1"/>
</dbReference>
<keyword evidence="16" id="KW-1185">Reference proteome</keyword>
<dbReference type="FunFam" id="3.40.50.300:FF:001598">
    <property type="entry name" value="ABC transporter ced-7"/>
    <property type="match status" value="1"/>
</dbReference>
<keyword evidence="5" id="KW-0863">Zinc-finger</keyword>
<keyword evidence="3" id="KW-0479">Metal-binding</keyword>
<reference evidence="16" key="1">
    <citation type="journal article" date="2008" name="Nat. Genet.">
        <title>The Pristionchus pacificus genome provides a unique perspective on nematode lifestyle and parasitism.</title>
        <authorList>
            <person name="Dieterich C."/>
            <person name="Clifton S.W."/>
            <person name="Schuster L.N."/>
            <person name="Chinwalla A."/>
            <person name="Delehaunty K."/>
            <person name="Dinkelacker I."/>
            <person name="Fulton L."/>
            <person name="Fulton R."/>
            <person name="Godfrey J."/>
            <person name="Minx P."/>
            <person name="Mitreva M."/>
            <person name="Roeseler W."/>
            <person name="Tian H."/>
            <person name="Witte H."/>
            <person name="Yang S.P."/>
            <person name="Wilson R.K."/>
            <person name="Sommer R.J."/>
        </authorList>
    </citation>
    <scope>NUCLEOTIDE SEQUENCE [LARGE SCALE GENOMIC DNA]</scope>
    <source>
        <strain evidence="16">PS312</strain>
    </source>
</reference>
<dbReference type="InterPro" id="IPR035500">
    <property type="entry name" value="NHR-like_dom_sf"/>
</dbReference>
<evidence type="ECO:0000256" key="3">
    <source>
        <dbReference type="ARBA" id="ARBA00022723"/>
    </source>
</evidence>
<dbReference type="InterPro" id="IPR026082">
    <property type="entry name" value="ABCA"/>
</dbReference>
<dbReference type="InterPro" id="IPR003593">
    <property type="entry name" value="AAA+_ATPase"/>
</dbReference>
<keyword evidence="2" id="KW-0812">Transmembrane</keyword>
<evidence type="ECO:0000256" key="9">
    <source>
        <dbReference type="ARBA" id="ARBA00023015"/>
    </source>
</evidence>
<keyword evidence="6" id="KW-0862">Zinc</keyword>
<dbReference type="InterPro" id="IPR001628">
    <property type="entry name" value="Znf_hrmn_rcpt"/>
</dbReference>
<evidence type="ECO:0000256" key="13">
    <source>
        <dbReference type="ARBA" id="ARBA00023170"/>
    </source>
</evidence>
<proteinExistence type="predicted"/>
<evidence type="ECO:0000256" key="10">
    <source>
        <dbReference type="ARBA" id="ARBA00023125"/>
    </source>
</evidence>
<dbReference type="GO" id="GO:0005319">
    <property type="term" value="F:lipid transporter activity"/>
    <property type="evidence" value="ECO:0000318"/>
    <property type="project" value="GO_Central"/>
</dbReference>
<dbReference type="InterPro" id="IPR017871">
    <property type="entry name" value="ABC_transporter-like_CS"/>
</dbReference>
<keyword evidence="13" id="KW-0675">Receptor</keyword>
<accession>A0A2A6C4C7</accession>
<organism evidence="15 16">
    <name type="scientific">Pristionchus pacificus</name>
    <name type="common">Parasitic nematode worm</name>
    <dbReference type="NCBI Taxonomy" id="54126"/>
    <lineage>
        <taxon>Eukaryota</taxon>
        <taxon>Metazoa</taxon>
        <taxon>Ecdysozoa</taxon>
        <taxon>Nematoda</taxon>
        <taxon>Chromadorea</taxon>
        <taxon>Rhabditida</taxon>
        <taxon>Rhabditina</taxon>
        <taxon>Diplogasteromorpha</taxon>
        <taxon>Diplogasteroidea</taxon>
        <taxon>Neodiplogasteridae</taxon>
        <taxon>Pristionchus</taxon>
    </lineage>
</organism>
<dbReference type="SUPFAM" id="SSF52540">
    <property type="entry name" value="P-loop containing nucleoside triphosphate hydrolases"/>
    <property type="match status" value="2"/>
</dbReference>
<evidence type="ECO:0000256" key="1">
    <source>
        <dbReference type="ARBA" id="ARBA00004141"/>
    </source>
</evidence>
<dbReference type="SMART" id="SM00430">
    <property type="entry name" value="HOLI"/>
    <property type="match status" value="1"/>
</dbReference>
<dbReference type="PANTHER" id="PTHR19229">
    <property type="entry name" value="ATP-BINDING CASSETTE TRANSPORTER SUBFAMILY A ABCA"/>
    <property type="match status" value="1"/>
</dbReference>
<dbReference type="InterPro" id="IPR027417">
    <property type="entry name" value="P-loop_NTPase"/>
</dbReference>
<dbReference type="PANTHER" id="PTHR19229:SF260">
    <property type="entry name" value="ABC TRANSPORTER DOMAIN-CONTAINING PROTEIN"/>
    <property type="match status" value="1"/>
</dbReference>
<accession>A0A8R1YD33</accession>
<reference evidence="15" key="2">
    <citation type="submission" date="2022-06" db="UniProtKB">
        <authorList>
            <consortium name="EnsemblMetazoa"/>
        </authorList>
    </citation>
    <scope>IDENTIFICATION</scope>
    <source>
        <strain evidence="15">PS312</strain>
    </source>
</reference>
<dbReference type="InterPro" id="IPR013088">
    <property type="entry name" value="Znf_NHR/GATA"/>
</dbReference>
<evidence type="ECO:0000313" key="16">
    <source>
        <dbReference type="Proteomes" id="UP000005239"/>
    </source>
</evidence>
<keyword evidence="4" id="KW-0547">Nucleotide-binding</keyword>
<evidence type="ECO:0000256" key="4">
    <source>
        <dbReference type="ARBA" id="ARBA00022741"/>
    </source>
</evidence>
<dbReference type="GO" id="GO:0043565">
    <property type="term" value="F:sequence-specific DNA binding"/>
    <property type="evidence" value="ECO:0007669"/>
    <property type="project" value="InterPro"/>
</dbReference>
<dbReference type="GO" id="GO:0003700">
    <property type="term" value="F:DNA-binding transcription factor activity"/>
    <property type="evidence" value="ECO:0007669"/>
    <property type="project" value="InterPro"/>
</dbReference>
<gene>
    <name evidence="15" type="primary">WBGene00101789</name>
</gene>
<evidence type="ECO:0000256" key="12">
    <source>
        <dbReference type="ARBA" id="ARBA00023163"/>
    </source>
</evidence>
<dbReference type="GO" id="GO:0005524">
    <property type="term" value="F:ATP binding"/>
    <property type="evidence" value="ECO:0007669"/>
    <property type="project" value="UniProtKB-KW"/>
</dbReference>
<evidence type="ECO:0000256" key="11">
    <source>
        <dbReference type="ARBA" id="ARBA00023136"/>
    </source>
</evidence>
<dbReference type="GO" id="GO:0008270">
    <property type="term" value="F:zinc ion binding"/>
    <property type="evidence" value="ECO:0007669"/>
    <property type="project" value="UniProtKB-KW"/>
</dbReference>
<dbReference type="Gene3D" id="3.30.50.10">
    <property type="entry name" value="Erythroid Transcription Factor GATA-1, subunit A"/>
    <property type="match status" value="1"/>
</dbReference>
<dbReference type="SMART" id="SM00382">
    <property type="entry name" value="AAA"/>
    <property type="match status" value="2"/>
</dbReference>
<dbReference type="GO" id="GO:0016020">
    <property type="term" value="C:membrane"/>
    <property type="evidence" value="ECO:0007669"/>
    <property type="project" value="UniProtKB-SubCell"/>
</dbReference>
<dbReference type="Pfam" id="PF00005">
    <property type="entry name" value="ABC_tran"/>
    <property type="match status" value="2"/>
</dbReference>
<evidence type="ECO:0000313" key="15">
    <source>
        <dbReference type="EnsemblMetazoa" id="PPA12235.1"/>
    </source>
</evidence>
<dbReference type="PROSITE" id="PS51030">
    <property type="entry name" value="NUCLEAR_REC_DBD_2"/>
    <property type="match status" value="1"/>
</dbReference>
<dbReference type="SUPFAM" id="SSF57716">
    <property type="entry name" value="Glucocorticoid receptor-like (DNA-binding domain)"/>
    <property type="match status" value="1"/>
</dbReference>
<protein>
    <submittedName>
        <fullName evidence="15">ABC transporter ATP-binding protein</fullName>
    </submittedName>
</protein>
<keyword evidence="11" id="KW-0472">Membrane</keyword>
<dbReference type="EnsemblMetazoa" id="PPA12235.1">
    <property type="protein sequence ID" value="PPA12235.1"/>
    <property type="gene ID" value="WBGene00101789"/>
</dbReference>
<evidence type="ECO:0000256" key="2">
    <source>
        <dbReference type="ARBA" id="ARBA00022692"/>
    </source>
</evidence>
<keyword evidence="8" id="KW-1133">Transmembrane helix</keyword>
<evidence type="ECO:0000256" key="14">
    <source>
        <dbReference type="ARBA" id="ARBA00023242"/>
    </source>
</evidence>
<dbReference type="InterPro" id="IPR000536">
    <property type="entry name" value="Nucl_hrmn_rcpt_lig-bd"/>
</dbReference>
<dbReference type="SMART" id="SM00399">
    <property type="entry name" value="ZnF_C4"/>
    <property type="match status" value="1"/>
</dbReference>
<dbReference type="InterPro" id="IPR003439">
    <property type="entry name" value="ABC_transporter-like_ATP-bd"/>
</dbReference>
<evidence type="ECO:0000256" key="6">
    <source>
        <dbReference type="ARBA" id="ARBA00022833"/>
    </source>
</evidence>
<dbReference type="PROSITE" id="PS00211">
    <property type="entry name" value="ABC_TRANSPORTER_1"/>
    <property type="match status" value="2"/>
</dbReference>
<evidence type="ECO:0000256" key="7">
    <source>
        <dbReference type="ARBA" id="ARBA00022840"/>
    </source>
</evidence>
<dbReference type="Gene3D" id="3.40.50.300">
    <property type="entry name" value="P-loop containing nucleotide triphosphate hydrolases"/>
    <property type="match status" value="2"/>
</dbReference>
<dbReference type="InterPro" id="IPR013525">
    <property type="entry name" value="ABC2_TM"/>
</dbReference>
<sequence length="1809" mass="203555">MIEEGDEWQKCLVCQAPVSTLHLGMDVCRACSSFFKRTVSMGLQYQCRRGNYTCTVAKDGKFMCRCCRFNRCLLVGLEYEGPTRIRTSTIVPHLQIVGKEFRALIERRRNKELKILRTCAIRIPHPNKELYYVHVPASVEIYTIAVVEAVTFYENAFPTLKLLERQDWEMIFKDFVAKLNLISSYYCGRKLWGDCRTKVMCTTVTCYDIEMPFDFYYPASTENKEAFKSSLRTHADDHIAIFLPIFNRAKITETEFHALSALIMTDHDLPISEKAQQLIDGIRRRIFDDLHVYYQNKLGLKDYSTRLGNLMSLNHAVQECCTIFNTFFQLYSTIFDIHMVDRGMEKLLLDIFEGGMGALAQFRLLLWKSVRTAFRSKIWTLFETLQRPPPPDEKRFKGSSEYSQIELIDRKSISESKWPKRIEYWCDNSTCAETKQSFKQFCQKYYCNATIANYNPDANFRKFNRTNLDVSIYGTYLTSGSPERRIQGSSEEFNFVSRNGYGYGPFSTALTFARDAADLSMLIFHHEWGMPDAQSIKIPATLKFQFLVIIVSLVPMLSAINVTREISAERESNMKEYLLVMGMSRSVYYSHHLEFALLKALPATIAVSVLIIIDQPYIGFHFLLVYLLFVGEQISLSALISSIIKKPNIATITAFVVIPFTSTLAMLFPVLRTDTPWSFLVCFNPGHAISLAIDALIEGCYRDNTVYWFNDFKYALPFGPIVLIMAYDKEAHEDDLLLNIHEVDPALANAKVDIELINVHKTWPSGERAVRGVDVKLYRGQVTALLGHNGAGKSTTFAMIAGMVVPSMGTIKIGDADAKRAHSERKSLVGFCPQYNPIFPKLTVNEHLDFFARLKGVTDWREEGARLLELLLLKDKANTLSSDLSGGMKRKLCIAMALIGNSRVVLLDELTAGVDTGARRDIERLLIQQKKERTFLLTTHYTDEAENLGDRVLIMAGGKVVCSGSPSFLNRKFGAGYVLSCVSVDSKRLHAIADETLELVRCHISNCKAERQHGQQFEIWLDKEECDNFPDLFRSLEDHHITIGIESYGLSMNTLEQVFLRVGEMTGAKNREAEVNQALGVLLKENSNKGSRLGGIGNRFLYLQYKRLIYELINYKSFIFCFLPVIAIIFAASRLSSLNSNSQNDSDAVDMLLFPKCARIGIEKSTNLIDRFKAALPPKSDCIVIEEINNANDWFEQTAMVRRPLILAAFARNNTAGGIVVHRPSNQYIALPALVITLIKAMSNQSFNIKMDNRPTPDFDSPGDGSGVNLEMNAFAIFPLMIVFPMMIYRAIGFYVVERSVKFGHQQFLTGLSKFLYWFASFVSDCWTFAVYYIGMIVCCLIFGVIKERLLELTPLFLLCACVSLMKIYIIQRTFTSKIKAENFASLILLVEYLACAVVYMINLISFKKKDKLFTFEIQFDYPYLLDPNVTVMAYILSFIPQASTAYIILLAQLSLFFLIFFFLECGPIMRGIERCFTPGLPKGVGMNSDSSLQSTVPNDHLVNNLVKRYGSKKFAVRGISFGVTEHECFGLLGVNGAGKTSTFEVLTGNCRATAGTATVAGVDCAAPARIGYCPQFDALMEEMSGRQNLLILAALHGYSNPAAVTDTVIECVGMTAHANKTSRSYSGGQRRKISVAGALLAQNSLIILDEPTAGIDPVTRRDIWSVICALRDSTKTAIVLTSHSMDEVEALCSRVAIMKAGLIAAQGSSQTLKSRYGNYYKLSFVVPSEDPDTVERAVKDVFRNATRLNGSTSSFNFEIPREPGMLWSEMFTSAIKVARILNARDYCLSQASLEDVFIAIASGDEKKK</sequence>
<dbReference type="Pfam" id="PF00104">
    <property type="entry name" value="Hormone_recep"/>
    <property type="match status" value="1"/>
</dbReference>
<dbReference type="FunFam" id="3.40.50.300:FF:000933">
    <property type="entry name" value="ABC transporter A family member 7"/>
    <property type="match status" value="1"/>
</dbReference>
<comment type="subcellular location">
    <subcellularLocation>
        <location evidence="1">Membrane</location>
        <topology evidence="1">Multi-pass membrane protein</topology>
    </subcellularLocation>
</comment>
<name>A0A2A6C4C7_PRIPA</name>
<dbReference type="Pfam" id="PF00105">
    <property type="entry name" value="zf-C4"/>
    <property type="match status" value="1"/>
</dbReference>
<keyword evidence="10" id="KW-0238">DNA-binding</keyword>
<dbReference type="GO" id="GO:0006869">
    <property type="term" value="P:lipid transport"/>
    <property type="evidence" value="ECO:0000318"/>
    <property type="project" value="GO_Central"/>
</dbReference>